<gene>
    <name evidence="2" type="ORF">AK812_SmicGene11546</name>
</gene>
<feature type="region of interest" description="Disordered" evidence="1">
    <location>
        <begin position="249"/>
        <end position="339"/>
    </location>
</feature>
<feature type="compositionally biased region" description="Low complexity" evidence="1">
    <location>
        <begin position="281"/>
        <end position="293"/>
    </location>
</feature>
<dbReference type="EMBL" id="LSRX01000189">
    <property type="protein sequence ID" value="OLQ05288.1"/>
    <property type="molecule type" value="Genomic_DNA"/>
</dbReference>
<proteinExistence type="predicted"/>
<feature type="compositionally biased region" description="Pro residues" evidence="1">
    <location>
        <begin position="319"/>
        <end position="335"/>
    </location>
</feature>
<comment type="caution">
    <text evidence="2">The sequence shown here is derived from an EMBL/GenBank/DDBJ whole genome shotgun (WGS) entry which is preliminary data.</text>
</comment>
<keyword evidence="3" id="KW-1185">Reference proteome</keyword>
<feature type="compositionally biased region" description="Low complexity" evidence="1">
    <location>
        <begin position="301"/>
        <end position="318"/>
    </location>
</feature>
<organism evidence="2 3">
    <name type="scientific">Symbiodinium microadriaticum</name>
    <name type="common">Dinoflagellate</name>
    <name type="synonym">Zooxanthella microadriatica</name>
    <dbReference type="NCBI Taxonomy" id="2951"/>
    <lineage>
        <taxon>Eukaryota</taxon>
        <taxon>Sar</taxon>
        <taxon>Alveolata</taxon>
        <taxon>Dinophyceae</taxon>
        <taxon>Suessiales</taxon>
        <taxon>Symbiodiniaceae</taxon>
        <taxon>Symbiodinium</taxon>
    </lineage>
</organism>
<evidence type="ECO:0000313" key="2">
    <source>
        <dbReference type="EMBL" id="OLQ05288.1"/>
    </source>
</evidence>
<protein>
    <submittedName>
        <fullName evidence="2">Uncharacterized protein</fullName>
    </submittedName>
</protein>
<sequence>MAPVMDPYEVQKHLLKNFGDRKLIATYRYLMSSRQAPASLVFAMASQQQESGSKRRNPQDYRRFIRYMPASLWRYLQETPSLVDSVEKLGTFLFGLGLRLPSELTVAYMTAAVTFRNGDCSSFQLHQNFLAVKRLWKQLYSRLSKLPAEGPEPWVQELPGDMDELPKPYVPGEKPLPEAEWPVPQRSLDELAARVPLRKSNRVVAEQTAQSPHGVLSGAPSSGNQLAAVVQAVVSPFVSLMMQGGRQTAAADAGPGLQILSPGRRCTGKRNLELQTPPREAAAASTQQPQQLALPPPPPSTRQSEQLALLPPLAAEEQPPVPPCPESLQSPPPKPRTLRDNALELPKSFQEPQENQNLRKAKTFARCTLVAAKKKPAACKKPAAATKQTLSQSFACVVSRAYHAARNRALAAGQSKESAAEAARRAYRKAKAEFAA</sequence>
<evidence type="ECO:0000313" key="3">
    <source>
        <dbReference type="Proteomes" id="UP000186817"/>
    </source>
</evidence>
<name>A0A1Q9ED12_SYMMI</name>
<dbReference type="AlphaFoldDB" id="A0A1Q9ED12"/>
<dbReference type="Proteomes" id="UP000186817">
    <property type="component" value="Unassembled WGS sequence"/>
</dbReference>
<dbReference type="OrthoDB" id="442850at2759"/>
<accession>A0A1Q9ED12</accession>
<evidence type="ECO:0000256" key="1">
    <source>
        <dbReference type="SAM" id="MobiDB-lite"/>
    </source>
</evidence>
<reference evidence="2 3" key="1">
    <citation type="submission" date="2016-02" db="EMBL/GenBank/DDBJ databases">
        <title>Genome analysis of coral dinoflagellate symbionts highlights evolutionary adaptations to a symbiotic lifestyle.</title>
        <authorList>
            <person name="Aranda M."/>
            <person name="Li Y."/>
            <person name="Liew Y.J."/>
            <person name="Baumgarten S."/>
            <person name="Simakov O."/>
            <person name="Wilson M."/>
            <person name="Piel J."/>
            <person name="Ashoor H."/>
            <person name="Bougouffa S."/>
            <person name="Bajic V.B."/>
            <person name="Ryu T."/>
            <person name="Ravasi T."/>
            <person name="Bayer T."/>
            <person name="Micklem G."/>
            <person name="Kim H."/>
            <person name="Bhak J."/>
            <person name="Lajeunesse T.C."/>
            <person name="Voolstra C.R."/>
        </authorList>
    </citation>
    <scope>NUCLEOTIDE SEQUENCE [LARGE SCALE GENOMIC DNA]</scope>
    <source>
        <strain evidence="2 3">CCMP2467</strain>
    </source>
</reference>